<proteinExistence type="predicted"/>
<protein>
    <submittedName>
        <fullName evidence="1">Uncharacterized protein</fullName>
    </submittedName>
</protein>
<name>A0A383BES6_9ZZZZ</name>
<gene>
    <name evidence="1" type="ORF">METZ01_LOCUS471185</name>
</gene>
<feature type="non-terminal residue" evidence="1">
    <location>
        <position position="1"/>
    </location>
</feature>
<organism evidence="1">
    <name type="scientific">marine metagenome</name>
    <dbReference type="NCBI Taxonomy" id="408172"/>
    <lineage>
        <taxon>unclassified sequences</taxon>
        <taxon>metagenomes</taxon>
        <taxon>ecological metagenomes</taxon>
    </lineage>
</organism>
<dbReference type="EMBL" id="UINC01199755">
    <property type="protein sequence ID" value="SVE18331.1"/>
    <property type="molecule type" value="Genomic_DNA"/>
</dbReference>
<evidence type="ECO:0000313" key="1">
    <source>
        <dbReference type="EMBL" id="SVE18331.1"/>
    </source>
</evidence>
<sequence length="52" mass="5808">GIDLYPWRAGFFSKAFSMFTGTAVFLHDDLPQDSKIKALLRLIEKGSQDGAF</sequence>
<accession>A0A383BES6</accession>
<dbReference type="AlphaFoldDB" id="A0A383BES6"/>
<reference evidence="1" key="1">
    <citation type="submission" date="2018-05" db="EMBL/GenBank/DDBJ databases">
        <authorList>
            <person name="Lanie J.A."/>
            <person name="Ng W.-L."/>
            <person name="Kazmierczak K.M."/>
            <person name="Andrzejewski T.M."/>
            <person name="Davidsen T.M."/>
            <person name="Wayne K.J."/>
            <person name="Tettelin H."/>
            <person name="Glass J.I."/>
            <person name="Rusch D."/>
            <person name="Podicherti R."/>
            <person name="Tsui H.-C.T."/>
            <person name="Winkler M.E."/>
        </authorList>
    </citation>
    <scope>NUCLEOTIDE SEQUENCE</scope>
</reference>